<dbReference type="GO" id="GO:0071763">
    <property type="term" value="P:nuclear membrane organization"/>
    <property type="evidence" value="ECO:0007669"/>
    <property type="project" value="TreeGrafter"/>
</dbReference>
<gene>
    <name evidence="11" type="primary">Tmem43-002</name>
</gene>
<dbReference type="InterPro" id="IPR012430">
    <property type="entry name" value="TMEM43_fam"/>
</dbReference>
<reference evidence="11" key="1">
    <citation type="submission" date="2020-04" db="EMBL/GenBank/DDBJ databases">
        <authorList>
            <person name="Neveu A P."/>
        </authorList>
    </citation>
    <scope>NUCLEOTIDE SEQUENCE</scope>
    <source>
        <tissue evidence="11">Whole embryo</tissue>
    </source>
</reference>
<feature type="transmembrane region" description="Helical" evidence="10">
    <location>
        <begin position="288"/>
        <end position="310"/>
    </location>
</feature>
<comment type="subcellular location">
    <subcellularLocation>
        <location evidence="1">Endomembrane system</location>
        <topology evidence="1">Multi-pass membrane protein</topology>
    </subcellularLocation>
    <subcellularLocation>
        <location evidence="3">Endoplasmic reticulum membrane</location>
    </subcellularLocation>
    <subcellularLocation>
        <location evidence="2">Nucleus envelope</location>
    </subcellularLocation>
</comment>
<keyword evidence="6" id="KW-0256">Endoplasmic reticulum</keyword>
<proteinExistence type="evidence at transcript level"/>
<evidence type="ECO:0000256" key="2">
    <source>
        <dbReference type="ARBA" id="ARBA00004259"/>
    </source>
</evidence>
<keyword evidence="5 10" id="KW-0812">Transmembrane</keyword>
<feature type="transmembrane region" description="Helical" evidence="10">
    <location>
        <begin position="21"/>
        <end position="42"/>
    </location>
</feature>
<keyword evidence="8 10" id="KW-0472">Membrane</keyword>
<evidence type="ECO:0000256" key="7">
    <source>
        <dbReference type="ARBA" id="ARBA00022989"/>
    </source>
</evidence>
<dbReference type="PANTHER" id="PTHR13416:SF2">
    <property type="entry name" value="TRANSMEMBRANE PROTEIN 43"/>
    <property type="match status" value="1"/>
</dbReference>
<evidence type="ECO:0000256" key="4">
    <source>
        <dbReference type="ARBA" id="ARBA00006627"/>
    </source>
</evidence>
<evidence type="ECO:0000313" key="11">
    <source>
        <dbReference type="EMBL" id="CAB3267102.1"/>
    </source>
</evidence>
<dbReference type="GO" id="GO:0005789">
    <property type="term" value="C:endoplasmic reticulum membrane"/>
    <property type="evidence" value="ECO:0007669"/>
    <property type="project" value="UniProtKB-SubCell"/>
</dbReference>
<dbReference type="GO" id="GO:0005637">
    <property type="term" value="C:nuclear inner membrane"/>
    <property type="evidence" value="ECO:0007669"/>
    <property type="project" value="TreeGrafter"/>
</dbReference>
<keyword evidence="7 10" id="KW-1133">Transmembrane helix</keyword>
<protein>
    <submittedName>
        <fullName evidence="11">Transmembrane protein 43</fullName>
    </submittedName>
</protein>
<evidence type="ECO:0000256" key="1">
    <source>
        <dbReference type="ARBA" id="ARBA00004127"/>
    </source>
</evidence>
<dbReference type="EMBL" id="LR791240">
    <property type="protein sequence ID" value="CAB3267102.1"/>
    <property type="molecule type" value="mRNA"/>
</dbReference>
<name>A0A6F9DUK2_9ASCI</name>
<feature type="transmembrane region" description="Helical" evidence="10">
    <location>
        <begin position="322"/>
        <end position="344"/>
    </location>
</feature>
<accession>A0A6F9DUK2</accession>
<evidence type="ECO:0000256" key="8">
    <source>
        <dbReference type="ARBA" id="ARBA00023136"/>
    </source>
</evidence>
<dbReference type="PANTHER" id="PTHR13416">
    <property type="match status" value="1"/>
</dbReference>
<evidence type="ECO:0000256" key="10">
    <source>
        <dbReference type="SAM" id="Phobius"/>
    </source>
</evidence>
<sequence length="376" mass="42859">MTGSSKVSWTRKPTFLERVGKSLAGTVLGIAMFCISFIVLYYNEGSSVEESEMLNEARRLVVNLDSSSTSQYNDHLVFHSGFLETDKRIADNVYPVSFGCVKLKRIVEMYQWVEHTDVKEVDEIRHETTYYYETEWSSSLITSQSFAEELGHKNPRVFPLTNFEYTAHLVSIDGLQVSQPFINQIVWFETIENLPSNQKTYGHYYYNGDDSTNPKVGDYRVSFQCAGKSHLSEHGLADRVSILGLLHNGQFVPYTTKNKRTVALLYHGLKTSDEVLDLQHSYNNATTWLIRCLGFALMFVGLNIMSRIVVTIVDWVPIVRGIVALSVMMFNLSLALFLSMVTIALCWLRFHPWFASALMGTSLLPWFISLQRMSTV</sequence>
<dbReference type="AlphaFoldDB" id="A0A6F9DUK2"/>
<dbReference type="Pfam" id="PF07787">
    <property type="entry name" value="TMEM43"/>
    <property type="match status" value="1"/>
</dbReference>
<evidence type="ECO:0000256" key="3">
    <source>
        <dbReference type="ARBA" id="ARBA00004586"/>
    </source>
</evidence>
<evidence type="ECO:0000256" key="5">
    <source>
        <dbReference type="ARBA" id="ARBA00022692"/>
    </source>
</evidence>
<feature type="transmembrane region" description="Helical" evidence="10">
    <location>
        <begin position="350"/>
        <end position="370"/>
    </location>
</feature>
<evidence type="ECO:0000256" key="6">
    <source>
        <dbReference type="ARBA" id="ARBA00022824"/>
    </source>
</evidence>
<keyword evidence="9" id="KW-0539">Nucleus</keyword>
<evidence type="ECO:0000256" key="9">
    <source>
        <dbReference type="ARBA" id="ARBA00023242"/>
    </source>
</evidence>
<organism evidence="11">
    <name type="scientific">Phallusia mammillata</name>
    <dbReference type="NCBI Taxonomy" id="59560"/>
    <lineage>
        <taxon>Eukaryota</taxon>
        <taxon>Metazoa</taxon>
        <taxon>Chordata</taxon>
        <taxon>Tunicata</taxon>
        <taxon>Ascidiacea</taxon>
        <taxon>Phlebobranchia</taxon>
        <taxon>Ascidiidae</taxon>
        <taxon>Phallusia</taxon>
    </lineage>
</organism>
<comment type="similarity">
    <text evidence="4">Belongs to the TMEM43 family.</text>
</comment>
<dbReference type="GO" id="GO:0006629">
    <property type="term" value="P:lipid metabolic process"/>
    <property type="evidence" value="ECO:0007669"/>
    <property type="project" value="TreeGrafter"/>
</dbReference>